<protein>
    <submittedName>
        <fullName evidence="1">Uncharacterized protein</fullName>
    </submittedName>
</protein>
<reference evidence="1 2" key="1">
    <citation type="journal article" date="2015" name="PLoS ONE">
        <title>Lysis to Kill: Evaluation of the Lytic Abilities, and Genomics of Nine Bacteriophages Infective for Gordonia spp. and Their Potential Use in Activated Sludge Foam Biocontrol.</title>
        <authorList>
            <person name="Dyson Z.A."/>
            <person name="Tucci J."/>
            <person name="Seviour R.J."/>
            <person name="Petrovski S."/>
        </authorList>
    </citation>
    <scope>NUCLEOTIDE SEQUENCE [LARGE SCALE GENOMIC DNA]</scope>
</reference>
<dbReference type="RefSeq" id="YP_009187118.1">
    <property type="nucleotide sequence ID" value="NC_028653.1"/>
</dbReference>
<evidence type="ECO:0000313" key="1">
    <source>
        <dbReference type="EMBL" id="AKJ72399.1"/>
    </source>
</evidence>
<dbReference type="GeneID" id="26516014"/>
<dbReference type="EMBL" id="KR053201">
    <property type="protein sequence ID" value="AKJ72399.1"/>
    <property type="molecule type" value="Genomic_DNA"/>
</dbReference>
<gene>
    <name evidence="1" type="ORF">GTE8_56</name>
</gene>
<dbReference type="KEGG" id="vg:26516014"/>
<accession>A0A0K0N655</accession>
<keyword evidence="2" id="KW-1185">Reference proteome</keyword>
<sequence>MATNRGVDPNILAYVRGKYGPVDEKLSTIMYEQGVGGSLRRFVGYLVENDDVMRDFVTFLPIRDADERDNNKGRFNYPGSSHVQMLRVNAERVVTVMEEVLLP</sequence>
<organism evidence="1 2">
    <name type="scientific">Gordonia phage GTE8</name>
    <dbReference type="NCBI Taxonomy" id="1647475"/>
    <lineage>
        <taxon>Viruses</taxon>
        <taxon>Duplodnaviria</taxon>
        <taxon>Heunggongvirae</taxon>
        <taxon>Uroviricota</taxon>
        <taxon>Caudoviricetes</taxon>
        <taxon>Zierdtviridae</taxon>
        <taxon>Emilbogenvirinae</taxon>
        <taxon>Foxborovirus</taxon>
        <taxon>Foxborovirus GTE8</taxon>
    </lineage>
</organism>
<proteinExistence type="predicted"/>
<name>A0A0K0N655_9CAUD</name>
<dbReference type="Proteomes" id="UP000204476">
    <property type="component" value="Genome"/>
</dbReference>
<evidence type="ECO:0000313" key="2">
    <source>
        <dbReference type="Proteomes" id="UP000204476"/>
    </source>
</evidence>